<dbReference type="Proteomes" id="UP001165064">
    <property type="component" value="Unassembled WGS sequence"/>
</dbReference>
<keyword evidence="2" id="KW-1185">Reference proteome</keyword>
<protein>
    <submittedName>
        <fullName evidence="1">Unnamed protein product</fullName>
    </submittedName>
</protein>
<organism evidence="1 2">
    <name type="scientific">Ambrosiozyma monospora</name>
    <name type="common">Yeast</name>
    <name type="synonym">Endomycopsis monosporus</name>
    <dbReference type="NCBI Taxonomy" id="43982"/>
    <lineage>
        <taxon>Eukaryota</taxon>
        <taxon>Fungi</taxon>
        <taxon>Dikarya</taxon>
        <taxon>Ascomycota</taxon>
        <taxon>Saccharomycotina</taxon>
        <taxon>Pichiomycetes</taxon>
        <taxon>Pichiales</taxon>
        <taxon>Pichiaceae</taxon>
        <taxon>Ambrosiozyma</taxon>
    </lineage>
</organism>
<evidence type="ECO:0000313" key="1">
    <source>
        <dbReference type="EMBL" id="GME72978.1"/>
    </source>
</evidence>
<proteinExistence type="predicted"/>
<reference evidence="1" key="1">
    <citation type="submission" date="2023-04" db="EMBL/GenBank/DDBJ databases">
        <title>Ambrosiozyma monospora NBRC 10751.</title>
        <authorList>
            <person name="Ichikawa N."/>
            <person name="Sato H."/>
            <person name="Tonouchi N."/>
        </authorList>
    </citation>
    <scope>NUCLEOTIDE SEQUENCE</scope>
    <source>
        <strain evidence="1">NBRC 10751</strain>
    </source>
</reference>
<comment type="caution">
    <text evidence="1">The sequence shown here is derived from an EMBL/GenBank/DDBJ whole genome shotgun (WGS) entry which is preliminary data.</text>
</comment>
<accession>A0ACB5SUP3</accession>
<name>A0ACB5SUP3_AMBMO</name>
<evidence type="ECO:0000313" key="2">
    <source>
        <dbReference type="Proteomes" id="UP001165064"/>
    </source>
</evidence>
<sequence>MPNNHQISIFSLLSSTDPNNESNQPPPQQQRPPSPPRSQYPNTFKFVPQHPEQQQRHHHQQLQQHQQSSIVHPKRAFFDPIKDTITNSNNVNASPPRSSGKMSLFSMMNNDTPSDRQKQKQQPAPTRSKLIINDLLLPDDGPSPSAPAQSKTSGSPAPVSAQETTTAPLPPKRGRRKNATKTTSEQPKKRGRKKQTTQANGKSGKNQSANQQPNPNLPAPMKMLPKPTFMDVIDPSTGAKLDDQLAAAHAKGGKGEIDGEKFEPIIALHIPLVPPGTKPGQSQAIFNVMKLCEDKYGFNVMHPNGRIAFDFDAFDDDDDEAFGNGKGKADGQGNNNNEEIDYENDDQDGILKKLKLKFTPGMSDDQKEDMILKELHRRKMENNKRIGKYDINDPFIDDEELLFEEQTKTNKDGFFVYYGPMVDENANNNNNGSKKATRKRNNNGDGSAPKRRRNNKQQTQAQNSCNGNGNSSASPMQLAPKENDGFYYGPNGSSATPLLTASGRPRKKPGPKSKKEKEALAAMERERLESEKSGQPTTDQQQQQPHPPQRDSKEKEEQVKSKASTPTPGPSKKKQLHFQSPPSGKNASENGAAPVEKPKRKYTKKNDKKKNSAGAGKGNDKDSKIILPGVGAGPKNSGIIIGTFPPID</sequence>
<dbReference type="EMBL" id="BSXS01000560">
    <property type="protein sequence ID" value="GME72978.1"/>
    <property type="molecule type" value="Genomic_DNA"/>
</dbReference>
<gene>
    <name evidence="1" type="ORF">Amon02_000120700</name>
</gene>